<proteinExistence type="predicted"/>
<feature type="transmembrane region" description="Helical" evidence="1">
    <location>
        <begin position="6"/>
        <end position="27"/>
    </location>
</feature>
<evidence type="ECO:0000313" key="2">
    <source>
        <dbReference type="EMBL" id="GIF83953.1"/>
    </source>
</evidence>
<accession>A0A8J3NLC4</accession>
<organism evidence="2 3">
    <name type="scientific">Catellatospora bangladeshensis</name>
    <dbReference type="NCBI Taxonomy" id="310355"/>
    <lineage>
        <taxon>Bacteria</taxon>
        <taxon>Bacillati</taxon>
        <taxon>Actinomycetota</taxon>
        <taxon>Actinomycetes</taxon>
        <taxon>Micromonosporales</taxon>
        <taxon>Micromonosporaceae</taxon>
        <taxon>Catellatospora</taxon>
    </lineage>
</organism>
<keyword evidence="1" id="KW-0812">Transmembrane</keyword>
<comment type="caution">
    <text evidence="2">The sequence shown here is derived from an EMBL/GenBank/DDBJ whole genome shotgun (WGS) entry which is preliminary data.</text>
</comment>
<keyword evidence="1" id="KW-0472">Membrane</keyword>
<sequence length="65" mass="7081">MGTAAATVTGLAMLAILLAALVTKVLLQGARRPPRRETLRLLDVVIAPLFVVFAYTVLERFRDLS</sequence>
<feature type="transmembrane region" description="Helical" evidence="1">
    <location>
        <begin position="39"/>
        <end position="58"/>
    </location>
</feature>
<gene>
    <name evidence="2" type="ORF">Cba03nite_53020</name>
</gene>
<keyword evidence="3" id="KW-1185">Reference proteome</keyword>
<evidence type="ECO:0000256" key="1">
    <source>
        <dbReference type="SAM" id="Phobius"/>
    </source>
</evidence>
<evidence type="ECO:0000313" key="3">
    <source>
        <dbReference type="Proteomes" id="UP000601223"/>
    </source>
</evidence>
<protein>
    <submittedName>
        <fullName evidence="2">Uncharacterized protein</fullName>
    </submittedName>
</protein>
<dbReference type="AlphaFoldDB" id="A0A8J3NLC4"/>
<dbReference type="EMBL" id="BONF01000032">
    <property type="protein sequence ID" value="GIF83953.1"/>
    <property type="molecule type" value="Genomic_DNA"/>
</dbReference>
<dbReference type="Proteomes" id="UP000601223">
    <property type="component" value="Unassembled WGS sequence"/>
</dbReference>
<keyword evidence="1" id="KW-1133">Transmembrane helix</keyword>
<name>A0A8J3NLC4_9ACTN</name>
<reference evidence="2 3" key="1">
    <citation type="submission" date="2021-01" db="EMBL/GenBank/DDBJ databases">
        <title>Whole genome shotgun sequence of Catellatospora bangladeshensis NBRC 107357.</title>
        <authorList>
            <person name="Komaki H."/>
            <person name="Tamura T."/>
        </authorList>
    </citation>
    <scope>NUCLEOTIDE SEQUENCE [LARGE SCALE GENOMIC DNA]</scope>
    <source>
        <strain evidence="2 3">NBRC 107357</strain>
    </source>
</reference>